<accession>A0A975DG15</accession>
<reference evidence="1" key="1">
    <citation type="submission" date="2021-03" db="EMBL/GenBank/DDBJ databases">
        <title>Complete Genome of Pseudoalteromonas xiamenensis STKMTI.2, a new potential marine bacterium producing anti-Vibrio compounds.</title>
        <authorList>
            <person name="Handayani D.P."/>
            <person name="Isnansetyo A."/>
            <person name="Istiqomah I."/>
            <person name="Jumina J."/>
        </authorList>
    </citation>
    <scope>NUCLEOTIDE SEQUENCE</scope>
    <source>
        <strain evidence="1">STKMTI.2</strain>
    </source>
</reference>
<dbReference type="Proteomes" id="UP000664904">
    <property type="component" value="Chromosome"/>
</dbReference>
<dbReference type="EMBL" id="CP072133">
    <property type="protein sequence ID" value="QTH71103.1"/>
    <property type="molecule type" value="Genomic_DNA"/>
</dbReference>
<proteinExistence type="predicted"/>
<dbReference type="RefSeq" id="WP_208842744.1">
    <property type="nucleotide sequence ID" value="NZ_CP072133.1"/>
</dbReference>
<evidence type="ECO:0000313" key="1">
    <source>
        <dbReference type="EMBL" id="QTH71103.1"/>
    </source>
</evidence>
<sequence length="71" mass="8056">MSYTQGFLSFVFHYATNADIREDFRSAPDATMAQFGLTADEMNAFKTSDEAKIANFIKEDFKSKVDIVTPY</sequence>
<evidence type="ECO:0000313" key="2">
    <source>
        <dbReference type="Proteomes" id="UP000664904"/>
    </source>
</evidence>
<dbReference type="AlphaFoldDB" id="A0A975DG15"/>
<protein>
    <recommendedName>
        <fullName evidence="3">Extradiol ring-cleavage dioxygenase LigAB LigA subunit domain-containing protein</fullName>
    </recommendedName>
</protein>
<name>A0A975DG15_9GAMM</name>
<keyword evidence="2" id="KW-1185">Reference proteome</keyword>
<organism evidence="1 2">
    <name type="scientific">Pseudoalteromonas xiamenensis</name>
    <dbReference type="NCBI Taxonomy" id="882626"/>
    <lineage>
        <taxon>Bacteria</taxon>
        <taxon>Pseudomonadati</taxon>
        <taxon>Pseudomonadota</taxon>
        <taxon>Gammaproteobacteria</taxon>
        <taxon>Alteromonadales</taxon>
        <taxon>Pseudoalteromonadaceae</taxon>
        <taxon>Pseudoalteromonas</taxon>
    </lineage>
</organism>
<gene>
    <name evidence="1" type="ORF">J5O05_14810</name>
</gene>
<dbReference type="KEGG" id="pxi:J5O05_14810"/>
<evidence type="ECO:0008006" key="3">
    <source>
        <dbReference type="Google" id="ProtNLM"/>
    </source>
</evidence>